<keyword evidence="9" id="KW-1185">Reference proteome</keyword>
<dbReference type="Gene3D" id="1.10.1740.10">
    <property type="match status" value="1"/>
</dbReference>
<evidence type="ECO:0000256" key="1">
    <source>
        <dbReference type="ARBA" id="ARBA00010641"/>
    </source>
</evidence>
<dbReference type="OrthoDB" id="9794372at2"/>
<dbReference type="Proteomes" id="UP000024942">
    <property type="component" value="Unassembled WGS sequence"/>
</dbReference>
<proteinExistence type="inferred from homology"/>
<dbReference type="RefSeq" id="WP_035539336.1">
    <property type="nucleotide sequence ID" value="NZ_ARYL01000020.1"/>
</dbReference>
<dbReference type="InterPro" id="IPR039425">
    <property type="entry name" value="RNA_pol_sigma-70-like"/>
</dbReference>
<dbReference type="InterPro" id="IPR013249">
    <property type="entry name" value="RNA_pol_sigma70_r4_t2"/>
</dbReference>
<dbReference type="InterPro" id="IPR013324">
    <property type="entry name" value="RNA_pol_sigma_r3/r4-like"/>
</dbReference>
<dbReference type="GO" id="GO:0003677">
    <property type="term" value="F:DNA binding"/>
    <property type="evidence" value="ECO:0007669"/>
    <property type="project" value="InterPro"/>
</dbReference>
<evidence type="ECO:0000256" key="4">
    <source>
        <dbReference type="ARBA" id="ARBA00023163"/>
    </source>
</evidence>
<dbReference type="CDD" id="cd06171">
    <property type="entry name" value="Sigma70_r4"/>
    <property type="match status" value="1"/>
</dbReference>
<dbReference type="Pfam" id="PF04542">
    <property type="entry name" value="Sigma70_r2"/>
    <property type="match status" value="1"/>
</dbReference>
<protein>
    <submittedName>
        <fullName evidence="8">ECF subfamily RNA polymerase sigma factor</fullName>
    </submittedName>
</protein>
<comment type="similarity">
    <text evidence="1">Belongs to the sigma-70 factor family. ECF subfamily.</text>
</comment>
<dbReference type="SUPFAM" id="SSF88659">
    <property type="entry name" value="Sigma3 and sigma4 domains of RNA polymerase sigma factors"/>
    <property type="match status" value="1"/>
</dbReference>
<name>A0A059G4V2_9PROT</name>
<evidence type="ECO:0000259" key="6">
    <source>
        <dbReference type="Pfam" id="PF04542"/>
    </source>
</evidence>
<accession>A0A059G4V2</accession>
<dbReference type="InterPro" id="IPR007627">
    <property type="entry name" value="RNA_pol_sigma70_r2"/>
</dbReference>
<dbReference type="InterPro" id="IPR014284">
    <property type="entry name" value="RNA_pol_sigma-70_dom"/>
</dbReference>
<dbReference type="Gene3D" id="1.10.10.10">
    <property type="entry name" value="Winged helix-like DNA-binding domain superfamily/Winged helix DNA-binding domain"/>
    <property type="match status" value="1"/>
</dbReference>
<dbReference type="SUPFAM" id="SSF88946">
    <property type="entry name" value="Sigma2 domain of RNA polymerase sigma factors"/>
    <property type="match status" value="1"/>
</dbReference>
<feature type="region of interest" description="Disordered" evidence="5">
    <location>
        <begin position="1"/>
        <end position="25"/>
    </location>
</feature>
<feature type="domain" description="RNA polymerase sigma factor 70 region 4 type 2" evidence="7">
    <location>
        <begin position="153"/>
        <end position="201"/>
    </location>
</feature>
<keyword evidence="3" id="KW-0731">Sigma factor</keyword>
<keyword evidence="2" id="KW-0805">Transcription regulation</keyword>
<dbReference type="PANTHER" id="PTHR43133:SF63">
    <property type="entry name" value="RNA POLYMERASE SIGMA FACTOR FECI-RELATED"/>
    <property type="match status" value="1"/>
</dbReference>
<organism evidence="8 9">
    <name type="scientific">Hyphomonas oceanitis SCH89</name>
    <dbReference type="NCBI Taxonomy" id="1280953"/>
    <lineage>
        <taxon>Bacteria</taxon>
        <taxon>Pseudomonadati</taxon>
        <taxon>Pseudomonadota</taxon>
        <taxon>Alphaproteobacteria</taxon>
        <taxon>Hyphomonadales</taxon>
        <taxon>Hyphomonadaceae</taxon>
        <taxon>Hyphomonas</taxon>
    </lineage>
</organism>
<reference evidence="8 9" key="1">
    <citation type="journal article" date="2014" name="Antonie Van Leeuwenhoek">
        <title>Hyphomonas beringensis sp. nov. and Hyphomonas chukchiensis sp. nov., isolated from surface seawater of the Bering Sea and Chukchi Sea.</title>
        <authorList>
            <person name="Li C."/>
            <person name="Lai Q."/>
            <person name="Li G."/>
            <person name="Dong C."/>
            <person name="Wang J."/>
            <person name="Liao Y."/>
            <person name="Shao Z."/>
        </authorList>
    </citation>
    <scope>NUCLEOTIDE SEQUENCE [LARGE SCALE GENOMIC DNA]</scope>
    <source>
        <strain evidence="8 9">SCH89</strain>
    </source>
</reference>
<dbReference type="STRING" id="1280953.HOC_13134"/>
<dbReference type="EMBL" id="ARYL01000020">
    <property type="protein sequence ID" value="KDA01862.1"/>
    <property type="molecule type" value="Genomic_DNA"/>
</dbReference>
<dbReference type="NCBIfam" id="TIGR02937">
    <property type="entry name" value="sigma70-ECF"/>
    <property type="match status" value="1"/>
</dbReference>
<dbReference type="GO" id="GO:0006352">
    <property type="term" value="P:DNA-templated transcription initiation"/>
    <property type="evidence" value="ECO:0007669"/>
    <property type="project" value="InterPro"/>
</dbReference>
<gene>
    <name evidence="8" type="ORF">HOC_13134</name>
</gene>
<sequence length="219" mass="24555">MQDRKHIPNIQRAEPPHSPSRVGIERPPEHATVIEPAQTSNANPTPLTQLFRFQYDQLLRFCDIRVGNPAVAEDLVQDAFVAAGRAYPDKGIDELRPLLFTTLRNLTVNYLKSGDFKRQCASTEIGDVGDRLACQRSATPERQVMDAQILELAEAVIAAMPHRKREALRLHRFEGLTYDEIAAHLSVSRSTVKKDIADAVAEIAERLDRAGRRDLDPAR</sequence>
<dbReference type="AlphaFoldDB" id="A0A059G4V2"/>
<evidence type="ECO:0000259" key="7">
    <source>
        <dbReference type="Pfam" id="PF08281"/>
    </source>
</evidence>
<evidence type="ECO:0000256" key="5">
    <source>
        <dbReference type="SAM" id="MobiDB-lite"/>
    </source>
</evidence>
<dbReference type="eggNOG" id="COG1595">
    <property type="taxonomic scope" value="Bacteria"/>
</dbReference>
<dbReference type="InterPro" id="IPR013325">
    <property type="entry name" value="RNA_pol_sigma_r2"/>
</dbReference>
<feature type="domain" description="RNA polymerase sigma-70 region 2" evidence="6">
    <location>
        <begin position="55"/>
        <end position="113"/>
    </location>
</feature>
<evidence type="ECO:0000256" key="2">
    <source>
        <dbReference type="ARBA" id="ARBA00023015"/>
    </source>
</evidence>
<dbReference type="GO" id="GO:0016987">
    <property type="term" value="F:sigma factor activity"/>
    <property type="evidence" value="ECO:0007669"/>
    <property type="project" value="UniProtKB-KW"/>
</dbReference>
<dbReference type="Pfam" id="PF08281">
    <property type="entry name" value="Sigma70_r4_2"/>
    <property type="match status" value="1"/>
</dbReference>
<dbReference type="InterPro" id="IPR036388">
    <property type="entry name" value="WH-like_DNA-bd_sf"/>
</dbReference>
<evidence type="ECO:0000313" key="8">
    <source>
        <dbReference type="EMBL" id="KDA01862.1"/>
    </source>
</evidence>
<dbReference type="PATRIC" id="fig|1280953.3.peg.2642"/>
<evidence type="ECO:0000256" key="3">
    <source>
        <dbReference type="ARBA" id="ARBA00023082"/>
    </source>
</evidence>
<evidence type="ECO:0000313" key="9">
    <source>
        <dbReference type="Proteomes" id="UP000024942"/>
    </source>
</evidence>
<keyword evidence="4" id="KW-0804">Transcription</keyword>
<dbReference type="PANTHER" id="PTHR43133">
    <property type="entry name" value="RNA POLYMERASE ECF-TYPE SIGMA FACTO"/>
    <property type="match status" value="1"/>
</dbReference>
<comment type="caution">
    <text evidence="8">The sequence shown here is derived from an EMBL/GenBank/DDBJ whole genome shotgun (WGS) entry which is preliminary data.</text>
</comment>